<dbReference type="AlphaFoldDB" id="A0A420WMC9"/>
<dbReference type="InterPro" id="IPR051082">
    <property type="entry name" value="Pentapeptide-BTB/POZ_domain"/>
</dbReference>
<dbReference type="InterPro" id="IPR001646">
    <property type="entry name" value="5peptide_repeat"/>
</dbReference>
<dbReference type="Proteomes" id="UP000282211">
    <property type="component" value="Unassembled WGS sequence"/>
</dbReference>
<dbReference type="PANTHER" id="PTHR14136:SF17">
    <property type="entry name" value="BTB_POZ DOMAIN-CONTAINING PROTEIN KCTD9"/>
    <property type="match status" value="1"/>
</dbReference>
<dbReference type="OrthoDB" id="7626827at2"/>
<dbReference type="SUPFAM" id="SSF141571">
    <property type="entry name" value="Pentapeptide repeat-like"/>
    <property type="match status" value="2"/>
</dbReference>
<dbReference type="InParanoid" id="A0A420WMC9"/>
<keyword evidence="3" id="KW-1185">Reference proteome</keyword>
<gene>
    <name evidence="2" type="ORF">DES40_1382</name>
</gene>
<accession>A0A420WMC9</accession>
<feature type="region of interest" description="Disordered" evidence="1">
    <location>
        <begin position="297"/>
        <end position="324"/>
    </location>
</feature>
<name>A0A420WMC9_9PROT</name>
<dbReference type="Gene3D" id="2.160.20.80">
    <property type="entry name" value="E3 ubiquitin-protein ligase SopA"/>
    <property type="match status" value="1"/>
</dbReference>
<reference evidence="2 3" key="1">
    <citation type="submission" date="2018-10" db="EMBL/GenBank/DDBJ databases">
        <title>Genomic Encyclopedia of Type Strains, Phase IV (KMG-IV): sequencing the most valuable type-strain genomes for metagenomic binning, comparative biology and taxonomic classification.</title>
        <authorList>
            <person name="Goeker M."/>
        </authorList>
    </citation>
    <scope>NUCLEOTIDE SEQUENCE [LARGE SCALE GENOMIC DNA]</scope>
    <source>
        <strain evidence="2 3">DSM 22008</strain>
    </source>
</reference>
<proteinExistence type="predicted"/>
<comment type="caution">
    <text evidence="2">The sequence shown here is derived from an EMBL/GenBank/DDBJ whole genome shotgun (WGS) entry which is preliminary data.</text>
</comment>
<evidence type="ECO:0000313" key="2">
    <source>
        <dbReference type="EMBL" id="RKQ72045.1"/>
    </source>
</evidence>
<evidence type="ECO:0000256" key="1">
    <source>
        <dbReference type="SAM" id="MobiDB-lite"/>
    </source>
</evidence>
<sequence length="324" mass="35520">MILQNLTKFLLYLAHDQAYNRDMKHIPMTSLAAFAAFALFAPTSQAQIRVESRIHASSGECAQCDLSNKRMNGVKLKDSNFAGALFNNSNLSGGQIDGSNLTGAHFRKALLYRVHGDKVMMESAVLEDATMTEAKVTNSILRSANLLRADLSRAHFEGNDFTASNLTSVKAPSVNFTGSNFSDAQLYHVNLREAVLDEASFKDVSFGFATLTDASLKGTDFSDAKMSNVQGLKQSQLDLACGNAMTELPDGLSIPYCVTAAHSQIDHNHDDMTPKMAHIARRLDRAIRDVELLLDATPPNNRPMKRKLQSIHSDLVQSKDALEK</sequence>
<dbReference type="Pfam" id="PF00805">
    <property type="entry name" value="Pentapeptide"/>
    <property type="match status" value="4"/>
</dbReference>
<dbReference type="EMBL" id="RBII01000001">
    <property type="protein sequence ID" value="RKQ72045.1"/>
    <property type="molecule type" value="Genomic_DNA"/>
</dbReference>
<evidence type="ECO:0000313" key="3">
    <source>
        <dbReference type="Proteomes" id="UP000282211"/>
    </source>
</evidence>
<dbReference type="PANTHER" id="PTHR14136">
    <property type="entry name" value="BTB_POZ DOMAIN-CONTAINING PROTEIN KCTD9"/>
    <property type="match status" value="1"/>
</dbReference>
<protein>
    <submittedName>
        <fullName evidence="2">Uncharacterized protein YjbI with pentapeptide repeats</fullName>
    </submittedName>
</protein>
<organism evidence="2 3">
    <name type="scientific">Litorimonas taeanensis</name>
    <dbReference type="NCBI Taxonomy" id="568099"/>
    <lineage>
        <taxon>Bacteria</taxon>
        <taxon>Pseudomonadati</taxon>
        <taxon>Pseudomonadota</taxon>
        <taxon>Alphaproteobacteria</taxon>
        <taxon>Maricaulales</taxon>
        <taxon>Robiginitomaculaceae</taxon>
    </lineage>
</organism>